<organism evidence="19 20">
    <name type="scientific">Gigaspora margarita</name>
    <dbReference type="NCBI Taxonomy" id="4874"/>
    <lineage>
        <taxon>Eukaryota</taxon>
        <taxon>Fungi</taxon>
        <taxon>Fungi incertae sedis</taxon>
        <taxon>Mucoromycota</taxon>
        <taxon>Glomeromycotina</taxon>
        <taxon>Glomeromycetes</taxon>
        <taxon>Diversisporales</taxon>
        <taxon>Gigasporaceae</taxon>
        <taxon>Gigaspora</taxon>
    </lineage>
</organism>
<evidence type="ECO:0000256" key="11">
    <source>
        <dbReference type="ARBA" id="ARBA00023004"/>
    </source>
</evidence>
<dbReference type="GO" id="GO:0003677">
    <property type="term" value="F:DNA binding"/>
    <property type="evidence" value="ECO:0007669"/>
    <property type="project" value="UniProtKB-KW"/>
</dbReference>
<comment type="function">
    <text evidence="16">DNA polymerase II participates in chromosomal DNA replication.</text>
</comment>
<dbReference type="InterPro" id="IPR012337">
    <property type="entry name" value="RNaseH-like_sf"/>
</dbReference>
<comment type="cofactor">
    <cofactor evidence="16">
        <name>[4Fe-4S] cluster</name>
        <dbReference type="ChEBI" id="CHEBI:49883"/>
    </cofactor>
</comment>
<evidence type="ECO:0000256" key="12">
    <source>
        <dbReference type="ARBA" id="ARBA00023014"/>
    </source>
</evidence>
<dbReference type="Pfam" id="PF08490">
    <property type="entry name" value="DUF1744"/>
    <property type="match status" value="2"/>
</dbReference>
<evidence type="ECO:0000256" key="14">
    <source>
        <dbReference type="ARBA" id="ARBA00023242"/>
    </source>
</evidence>
<keyword evidence="20" id="KW-1185">Reference proteome</keyword>
<dbReference type="InterPro" id="IPR036397">
    <property type="entry name" value="RNaseH_sf"/>
</dbReference>
<dbReference type="Gene3D" id="3.30.342.10">
    <property type="entry name" value="DNA Polymerase, chain B, domain 1"/>
    <property type="match status" value="1"/>
</dbReference>
<keyword evidence="11 16" id="KW-0408">Iron</keyword>
<evidence type="ECO:0000313" key="19">
    <source>
        <dbReference type="EMBL" id="KAF0510165.1"/>
    </source>
</evidence>
<dbReference type="SMART" id="SM00486">
    <property type="entry name" value="POLBc"/>
    <property type="match status" value="1"/>
</dbReference>
<dbReference type="FunFam" id="3.90.1600.10:FF:000006">
    <property type="entry name" value="DNA polymerase epsilon catalytic subunit"/>
    <property type="match status" value="1"/>
</dbReference>
<dbReference type="InterPro" id="IPR023211">
    <property type="entry name" value="DNA_pol_palm_dom_sf"/>
</dbReference>
<dbReference type="Proteomes" id="UP000439903">
    <property type="component" value="Unassembled WGS sequence"/>
</dbReference>
<keyword evidence="8 16" id="KW-0863">Zinc-finger</keyword>
<feature type="region of interest" description="Disordered" evidence="17">
    <location>
        <begin position="1310"/>
        <end position="1338"/>
    </location>
</feature>
<dbReference type="InterPro" id="IPR055191">
    <property type="entry name" value="POL2_thumb"/>
</dbReference>
<feature type="domain" description="DNA polymerase epsilon catalytic subunit A C-terminal" evidence="18">
    <location>
        <begin position="1555"/>
        <end position="1935"/>
    </location>
</feature>
<evidence type="ECO:0000256" key="13">
    <source>
        <dbReference type="ARBA" id="ARBA00023125"/>
    </source>
</evidence>
<dbReference type="CDD" id="cd05535">
    <property type="entry name" value="POLBc_epsilon"/>
    <property type="match status" value="1"/>
</dbReference>
<dbReference type="EC" id="2.7.7.7" evidence="16"/>
<comment type="subcellular location">
    <subcellularLocation>
        <location evidence="1 16">Nucleus</location>
    </subcellularLocation>
</comment>
<dbReference type="GO" id="GO:0008270">
    <property type="term" value="F:zinc ion binding"/>
    <property type="evidence" value="ECO:0007669"/>
    <property type="project" value="UniProtKB-KW"/>
</dbReference>
<dbReference type="GO" id="GO:0006272">
    <property type="term" value="P:leading strand elongation"/>
    <property type="evidence" value="ECO:0007669"/>
    <property type="project" value="TreeGrafter"/>
</dbReference>
<comment type="caution">
    <text evidence="19">The sequence shown here is derived from an EMBL/GenBank/DDBJ whole genome shotgun (WGS) entry which is preliminary data.</text>
</comment>
<evidence type="ECO:0000259" key="18">
    <source>
        <dbReference type="SMART" id="SM01159"/>
    </source>
</evidence>
<dbReference type="GO" id="GO:0045004">
    <property type="term" value="P:DNA replication proofreading"/>
    <property type="evidence" value="ECO:0007669"/>
    <property type="project" value="TreeGrafter"/>
</dbReference>
<evidence type="ECO:0000256" key="3">
    <source>
        <dbReference type="ARBA" id="ARBA00022485"/>
    </source>
</evidence>
<proteinExistence type="inferred from homology"/>
<dbReference type="GO" id="GO:0006287">
    <property type="term" value="P:base-excision repair, gap-filling"/>
    <property type="evidence" value="ECO:0007669"/>
    <property type="project" value="TreeGrafter"/>
</dbReference>
<evidence type="ECO:0000256" key="10">
    <source>
        <dbReference type="ARBA" id="ARBA00022932"/>
    </source>
</evidence>
<evidence type="ECO:0000313" key="20">
    <source>
        <dbReference type="Proteomes" id="UP000439903"/>
    </source>
</evidence>
<evidence type="ECO:0000256" key="2">
    <source>
        <dbReference type="ARBA" id="ARBA00005755"/>
    </source>
</evidence>
<dbReference type="SMART" id="SM01159">
    <property type="entry name" value="DUF1744"/>
    <property type="match status" value="1"/>
</dbReference>
<keyword evidence="6 16" id="KW-0235">DNA replication</keyword>
<dbReference type="FunFam" id="1.10.132.60:FF:000002">
    <property type="entry name" value="DNA polymerase epsilon catalytic subunit"/>
    <property type="match status" value="1"/>
</dbReference>
<dbReference type="Gene3D" id="3.90.1600.10">
    <property type="entry name" value="Palm domain of DNA polymerase"/>
    <property type="match status" value="1"/>
</dbReference>
<dbReference type="InterPro" id="IPR006133">
    <property type="entry name" value="DNA-dir_DNA_pol_B_exonuc"/>
</dbReference>
<dbReference type="Gene3D" id="1.10.132.60">
    <property type="entry name" value="DNA polymerase family B, C-terminal domain"/>
    <property type="match status" value="1"/>
</dbReference>
<comment type="similarity">
    <text evidence="2 16">Belongs to the DNA polymerase type-B family.</text>
</comment>
<dbReference type="GO" id="GO:0008622">
    <property type="term" value="C:epsilon DNA polymerase complex"/>
    <property type="evidence" value="ECO:0007669"/>
    <property type="project" value="InterPro"/>
</dbReference>
<dbReference type="FunFam" id="3.30.420.10:FF:000010">
    <property type="entry name" value="DNA polymerase epsilon catalytic subunit"/>
    <property type="match status" value="1"/>
</dbReference>
<evidence type="ECO:0000256" key="16">
    <source>
        <dbReference type="RuleBase" id="RU365029"/>
    </source>
</evidence>
<dbReference type="SUPFAM" id="SSF53098">
    <property type="entry name" value="Ribonuclease H-like"/>
    <property type="match status" value="1"/>
</dbReference>
<accession>A0A8H4EL70</accession>
<dbReference type="OrthoDB" id="10060449at2759"/>
<dbReference type="GO" id="GO:0006297">
    <property type="term" value="P:nucleotide-excision repair, DNA gap filling"/>
    <property type="evidence" value="ECO:0007669"/>
    <property type="project" value="TreeGrafter"/>
</dbReference>
<dbReference type="GO" id="GO:0003887">
    <property type="term" value="F:DNA-directed DNA polymerase activity"/>
    <property type="evidence" value="ECO:0007669"/>
    <property type="project" value="UniProtKB-KW"/>
</dbReference>
<sequence>MFRAKKVTNYNIEKKKSLQSVQETNILEKLGFKKYDNGPPRLGWLINMSGTILPSKQHPSGRTAFDLFFIEPRTGRDSYFRCTIHYYPYFFVQCQPGTEHTIGEYLGRKYDQYIYKISYVVKQDLKKVNHLINGDQIYIKLEFWNVIELVTVRNQLFRIATENRKNLNVVNIYGNNSNSYGSKYSESGQKDKILDDIIDLREYDIPYYQRAAMDLGYRVGQWYTVSAFPQDDGAQIIMRHREDIKQRGDPVILAYDIESTKKPLKFPDSANDPIMMISYMINGMGFLITNREIVAEDIEEIEYSPSTQYKGFFKIFNEPNEKALIERFFKHIKEQRPTIIVTYNGDYFDWPYVEDRASKYGINMYKEIGFKKNVNDEYISKHCSHMDCLHWVKRDSYLPVGSQGLKNVTHAKLGYNPDELDPEVMTKLAYEDPHTLARYSVSDAVATYYLYIEYIHPFIFSLCNIIPLNPDDILRKGTGTLCEALLMVEAYRANIIMPNKHEENDEVFFKDHLLQDETYIGGHVDALEAGVFRSDIPVSFDIDRAAIQQLIDNIDVALEFAIWETFRDTERDIESAFSMRDQSRKQIIDEKLSEITNYEEVRMQILSALETLKGEQPLEQTPLIYHLDVAAMYPNIILTNRLQPDSIVTDEVCLRCDYNVPGKECDRRMTWSWRGDFYPAKTNEYKMIKKQLMSEIFPGKNPGDKGRAYYLLSLEEQTALLKKRLGDYCQTVYKRKKETEVEQREAIVCQRENPFYVNTVLSFRDRRYKYKGDVKEWKKKLAEATKNEDLVKIEEAKKMIVLYDSLQLAHKCLLNSFYGYVMRKGSRWYSMEMAGIVCDTGAKIIQMARQLIEKIGRPLELDTDGIWCILPSTFPENFTFELLCGKTFSISYPCTMLNYLVHQEFTNDQYQRLSHITNEYEIGKENSIFFEVDGPYRAMILPSSLEENKLLKKRYAVFAHDGTLQELKGFEVKRRGELKLLKNFQESIFQVFLRGKTLKDCYAEVGKVANAFLDVLEQKGATLSDEQLIDSISEKRGMSRALEDYGEQKSTSITAAKRLAEFLGADMVKGNKLTCHFIVSAKPLGEAISERVIPIAIFSAEENVKRHYIRKWLKDQKMDNFDIRHILDWTYYYERLGSAIQKLITIPATAQNVENPIPRLKHPDWLHKKLAANSDKNQQRRITDMFAKTNDMVIDDITYENDELRNTEIVDTEIVDTEIVDTEIVDIEIVDTEIVDTEFSHNDQSNHIDDIEDFGTSSSSKSSVPIPNCKKRSFGKSYPDELNQEEELMVVDEPQYENCDYIEIDDHPLSKRQRVDDDKNKETATSTKKKKDKNSVKKSTLENFCGQKNRWEILQIIETDIQGEFRMWVLIGGATHAIRLNVPKKVYINYKLQNLPTEMEEIVNGKGSISRVSRTLPGTHERFNLFEVIMPESLYRQNQKLLLNLFNDPLVEGVYETRITSLDRALIEIGCIISKDSVKSGIFKSAPRKGMNLQDIVKTEVFQRTPYLEEYPINYLYLCRIMSGDRHIYGLFSTIRNKAHIFLVEKSKVKSHLPHLQNAYASILERMINDPRYDGEVFNYHKELNFEVSTHVRDDKKTFPKRLSREIKEYKEGRHGPTILIVQSSVTYYNLIEEGVRNLLEFPSMYIKLSENDNLPSLDWQRHAFSRMITKYLVVGQIITQRIKKARYARMPFCNLNNDSSIFIADVLFARKLIKNDIIIWWSPNRKPDYGGREQDEYFECLHHSDAIGNYGFVNTPGMHKNICFEIQLNDLIVNTILESSWINQSEGSMQLFGDEMPLATFTALKSMVRDWYIEASNSQNEIAKFLIHDLQIWLSTVNSNFYDCNISGIIYTLMSKVVMQLIAEFRNSGVEIVHSNLHKMIIATSKNELEVAIQYLDFILKYVKQKPIFQTLNIICTKTWSNMIWLDSNNFCGALSQAGEFENHWKIKEYLPQTLHEKFDSLVKEFIEVCRENMIMRGTINFGEIRRRLEAKIYDKVVEAHEDCNEGLLFTNVICAIFQSSLSETETRILKQNCCNLLKVSPYSNEAKFKLNSQKKVGKIECSCGLVQPIDITLPKCINCEKEFRLEQLEFSLLEAINEQIESYQEQDLYCSKCNLPQQKNFCQECTCGGAYLQTVSRDDLSMLVITLMKFAQKNEMKLLLETCEWLNNN</sequence>
<keyword evidence="5 16" id="KW-0548">Nucleotidyltransferase</keyword>
<feature type="compositionally biased region" description="Basic and acidic residues" evidence="17">
    <location>
        <begin position="1310"/>
        <end position="1322"/>
    </location>
</feature>
<dbReference type="Pfam" id="PF22634">
    <property type="entry name" value="POL2_thumb"/>
    <property type="match status" value="1"/>
</dbReference>
<dbReference type="EMBL" id="WTPW01000450">
    <property type="protein sequence ID" value="KAF0510165.1"/>
    <property type="molecule type" value="Genomic_DNA"/>
</dbReference>
<protein>
    <recommendedName>
        <fullName evidence="16">DNA polymerase epsilon catalytic subunit</fullName>
        <ecNumber evidence="16">2.7.7.7</ecNumber>
    </recommendedName>
</protein>
<dbReference type="InterPro" id="IPR013697">
    <property type="entry name" value="DNA_pol_e_suA_C"/>
</dbReference>
<evidence type="ECO:0000256" key="5">
    <source>
        <dbReference type="ARBA" id="ARBA00022695"/>
    </source>
</evidence>
<evidence type="ECO:0000256" key="4">
    <source>
        <dbReference type="ARBA" id="ARBA00022679"/>
    </source>
</evidence>
<dbReference type="GO" id="GO:0051539">
    <property type="term" value="F:4 iron, 4 sulfur cluster binding"/>
    <property type="evidence" value="ECO:0007669"/>
    <property type="project" value="UniProtKB-KW"/>
</dbReference>
<dbReference type="PANTHER" id="PTHR10670">
    <property type="entry name" value="DNA POLYMERASE EPSILON CATALYTIC SUBUNIT A"/>
    <property type="match status" value="1"/>
</dbReference>
<dbReference type="Pfam" id="PF22912">
    <property type="entry name" value="zf-DPOE"/>
    <property type="match status" value="1"/>
</dbReference>
<dbReference type="Pfam" id="PF03104">
    <property type="entry name" value="DNA_pol_B_exo1"/>
    <property type="match status" value="1"/>
</dbReference>
<keyword evidence="4 16" id="KW-0808">Transferase</keyword>
<dbReference type="GO" id="GO:0000278">
    <property type="term" value="P:mitotic cell cycle"/>
    <property type="evidence" value="ECO:0007669"/>
    <property type="project" value="TreeGrafter"/>
</dbReference>
<dbReference type="InterPro" id="IPR043502">
    <property type="entry name" value="DNA/RNA_pol_sf"/>
</dbReference>
<dbReference type="Gene3D" id="3.30.420.10">
    <property type="entry name" value="Ribonuclease H-like superfamily/Ribonuclease H"/>
    <property type="match status" value="1"/>
</dbReference>
<keyword evidence="7 16" id="KW-0479">Metal-binding</keyword>
<dbReference type="InterPro" id="IPR054475">
    <property type="entry name" value="Znf-DPOE"/>
</dbReference>
<evidence type="ECO:0000256" key="8">
    <source>
        <dbReference type="ARBA" id="ARBA00022771"/>
    </source>
</evidence>
<evidence type="ECO:0000256" key="17">
    <source>
        <dbReference type="SAM" id="MobiDB-lite"/>
    </source>
</evidence>
<reference evidence="19 20" key="1">
    <citation type="journal article" date="2019" name="Environ. Microbiol.">
        <title>At the nexus of three kingdoms: the genome of the mycorrhizal fungus Gigaspora margarita provides insights into plant, endobacterial and fungal interactions.</title>
        <authorList>
            <person name="Venice F."/>
            <person name="Ghignone S."/>
            <person name="Salvioli di Fossalunga A."/>
            <person name="Amselem J."/>
            <person name="Novero M."/>
            <person name="Xianan X."/>
            <person name="Sedzielewska Toro K."/>
            <person name="Morin E."/>
            <person name="Lipzen A."/>
            <person name="Grigoriev I.V."/>
            <person name="Henrissat B."/>
            <person name="Martin F.M."/>
            <person name="Bonfante P."/>
        </authorList>
    </citation>
    <scope>NUCLEOTIDE SEQUENCE [LARGE SCALE GENOMIC DNA]</scope>
    <source>
        <strain evidence="19 20">BEG34</strain>
    </source>
</reference>
<evidence type="ECO:0000256" key="9">
    <source>
        <dbReference type="ARBA" id="ARBA00022833"/>
    </source>
</evidence>
<comment type="catalytic activity">
    <reaction evidence="15 16">
        <text>DNA(n) + a 2'-deoxyribonucleoside 5'-triphosphate = DNA(n+1) + diphosphate</text>
        <dbReference type="Rhea" id="RHEA:22508"/>
        <dbReference type="Rhea" id="RHEA-COMP:17339"/>
        <dbReference type="Rhea" id="RHEA-COMP:17340"/>
        <dbReference type="ChEBI" id="CHEBI:33019"/>
        <dbReference type="ChEBI" id="CHEBI:61560"/>
        <dbReference type="ChEBI" id="CHEBI:173112"/>
        <dbReference type="EC" id="2.7.7.7"/>
    </reaction>
</comment>
<keyword evidence="12 16" id="KW-0411">Iron-sulfur</keyword>
<dbReference type="SUPFAM" id="SSF56672">
    <property type="entry name" value="DNA/RNA polymerases"/>
    <property type="match status" value="1"/>
</dbReference>
<keyword evidence="14 16" id="KW-0539">Nucleus</keyword>
<name>A0A8H4EL70_GIGMA</name>
<dbReference type="GO" id="GO:0000166">
    <property type="term" value="F:nucleotide binding"/>
    <property type="evidence" value="ECO:0007669"/>
    <property type="project" value="InterPro"/>
</dbReference>
<feature type="region of interest" description="Disordered" evidence="17">
    <location>
        <begin position="1241"/>
        <end position="1268"/>
    </location>
</feature>
<evidence type="ECO:0000256" key="1">
    <source>
        <dbReference type="ARBA" id="ARBA00004123"/>
    </source>
</evidence>
<keyword evidence="10 16" id="KW-0239">DNA-directed DNA polymerase</keyword>
<gene>
    <name evidence="19" type="ORF">F8M41_018456</name>
</gene>
<keyword evidence="13 16" id="KW-0238">DNA-binding</keyword>
<evidence type="ECO:0000256" key="15">
    <source>
        <dbReference type="ARBA" id="ARBA00049244"/>
    </source>
</evidence>
<dbReference type="InterPro" id="IPR042087">
    <property type="entry name" value="DNA_pol_B_thumb"/>
</dbReference>
<dbReference type="InterPro" id="IPR006172">
    <property type="entry name" value="DNA-dir_DNA_pol_B"/>
</dbReference>
<dbReference type="InterPro" id="IPR029703">
    <property type="entry name" value="POL2"/>
</dbReference>
<dbReference type="GO" id="GO:0008310">
    <property type="term" value="F:single-stranded DNA 3'-5' DNA exonuclease activity"/>
    <property type="evidence" value="ECO:0007669"/>
    <property type="project" value="TreeGrafter"/>
</dbReference>
<evidence type="ECO:0000256" key="7">
    <source>
        <dbReference type="ARBA" id="ARBA00022723"/>
    </source>
</evidence>
<dbReference type="PANTHER" id="PTHR10670:SF0">
    <property type="entry name" value="DNA POLYMERASE EPSILON CATALYTIC SUBUNIT A"/>
    <property type="match status" value="1"/>
</dbReference>
<evidence type="ECO:0000256" key="6">
    <source>
        <dbReference type="ARBA" id="ARBA00022705"/>
    </source>
</evidence>
<keyword evidence="3 16" id="KW-0004">4Fe-4S</keyword>
<keyword evidence="9 16" id="KW-0862">Zinc</keyword>
<dbReference type="CDD" id="cd05779">
    <property type="entry name" value="DNA_polB_epsilon_exo"/>
    <property type="match status" value="1"/>
</dbReference>